<organism evidence="3 4">
    <name type="scientific">Halanaerobium polyolivorans</name>
    <dbReference type="NCBI Taxonomy" id="2886943"/>
    <lineage>
        <taxon>Bacteria</taxon>
        <taxon>Bacillati</taxon>
        <taxon>Bacillota</taxon>
        <taxon>Clostridia</taxon>
        <taxon>Halanaerobiales</taxon>
        <taxon>Halanaerobiaceae</taxon>
        <taxon>Halanaerobium</taxon>
    </lineage>
</organism>
<dbReference type="EMBL" id="JAJFAT010000027">
    <property type="protein sequence ID" value="MCC3146000.1"/>
    <property type="molecule type" value="Genomic_DNA"/>
</dbReference>
<accession>A0AAW4X2K7</accession>
<protein>
    <recommendedName>
        <fullName evidence="5">SurA domain protein</fullName>
    </recommendedName>
</protein>
<dbReference type="AlphaFoldDB" id="A0AAW4X2K7"/>
<proteinExistence type="predicted"/>
<evidence type="ECO:0000256" key="1">
    <source>
        <dbReference type="SAM" id="Coils"/>
    </source>
</evidence>
<keyword evidence="1" id="KW-0175">Coiled coil</keyword>
<keyword evidence="4" id="KW-1185">Reference proteome</keyword>
<feature type="chain" id="PRO_5043958106" description="SurA domain protein" evidence="2">
    <location>
        <begin position="26"/>
        <end position="254"/>
    </location>
</feature>
<comment type="caution">
    <text evidence="3">The sequence shown here is derived from an EMBL/GenBank/DDBJ whole genome shotgun (WGS) entry which is preliminary data.</text>
</comment>
<feature type="coiled-coil region" evidence="1">
    <location>
        <begin position="175"/>
        <end position="202"/>
    </location>
</feature>
<feature type="signal peptide" evidence="2">
    <location>
        <begin position="1"/>
        <end position="25"/>
    </location>
</feature>
<evidence type="ECO:0000313" key="3">
    <source>
        <dbReference type="EMBL" id="MCC3146000.1"/>
    </source>
</evidence>
<sequence length="254" mass="29799">MKKFSIIFIGIFLLFSLLFSANVLAEEEIAVRVNESVLTFNELEDEINERIDFMSEDEAKTAVIQGFVNRQMGLELIDEKDLELSDDDVYDSMRAMETMITSQMTDTYPLGHFDDSEPPIEEIAERLAGFDEIDSTPELLIQDAEMMAIIDLIEEYFKDKAEEKLEAGEMDDEIEEEMEIFIERNKEEIAELSEEEKEEFAEDIEWIKNLTLEEYKEENWNDYRSEKAEELNAKAFEELNERINIEFNVDMPQK</sequence>
<evidence type="ECO:0008006" key="5">
    <source>
        <dbReference type="Google" id="ProtNLM"/>
    </source>
</evidence>
<evidence type="ECO:0000256" key="2">
    <source>
        <dbReference type="SAM" id="SignalP"/>
    </source>
</evidence>
<evidence type="ECO:0000313" key="4">
    <source>
        <dbReference type="Proteomes" id="UP001199296"/>
    </source>
</evidence>
<gene>
    <name evidence="3" type="ORF">LJ207_11810</name>
</gene>
<dbReference type="RefSeq" id="WP_229346700.1">
    <property type="nucleotide sequence ID" value="NZ_JAJFAT010000027.1"/>
</dbReference>
<dbReference type="Proteomes" id="UP001199296">
    <property type="component" value="Unassembled WGS sequence"/>
</dbReference>
<reference evidence="3 4" key="1">
    <citation type="submission" date="2021-10" db="EMBL/GenBank/DDBJ databases">
        <authorList>
            <person name="Grouzdev D.S."/>
            <person name="Pantiukh K.S."/>
            <person name="Krutkina M.S."/>
        </authorList>
    </citation>
    <scope>NUCLEOTIDE SEQUENCE [LARGE SCALE GENOMIC DNA]</scope>
    <source>
        <strain evidence="3 4">Z-7514</strain>
    </source>
</reference>
<name>A0AAW4X2K7_9FIRM</name>
<keyword evidence="2" id="KW-0732">Signal</keyword>